<dbReference type="Proteomes" id="UP001152795">
    <property type="component" value="Unassembled WGS sequence"/>
</dbReference>
<dbReference type="PROSITE" id="PS00108">
    <property type="entry name" value="PROTEIN_KINASE_ST"/>
    <property type="match status" value="1"/>
</dbReference>
<organism evidence="2 3">
    <name type="scientific">Paramuricea clavata</name>
    <name type="common">Red gorgonian</name>
    <name type="synonym">Violescent sea-whip</name>
    <dbReference type="NCBI Taxonomy" id="317549"/>
    <lineage>
        <taxon>Eukaryota</taxon>
        <taxon>Metazoa</taxon>
        <taxon>Cnidaria</taxon>
        <taxon>Anthozoa</taxon>
        <taxon>Octocorallia</taxon>
        <taxon>Malacalcyonacea</taxon>
        <taxon>Plexauridae</taxon>
        <taxon>Paramuricea</taxon>
    </lineage>
</organism>
<dbReference type="GO" id="GO:0005524">
    <property type="term" value="F:ATP binding"/>
    <property type="evidence" value="ECO:0007669"/>
    <property type="project" value="UniProtKB-UniRule"/>
</dbReference>
<dbReference type="InterPro" id="IPR045133">
    <property type="entry name" value="IRE1/2-like"/>
</dbReference>
<keyword evidence="1" id="KW-0723">Serine/threonine-protein kinase</keyword>
<dbReference type="GO" id="GO:0004674">
    <property type="term" value="F:protein serine/threonine kinase activity"/>
    <property type="evidence" value="ECO:0007669"/>
    <property type="project" value="UniProtKB-KW"/>
</dbReference>
<dbReference type="PROSITE" id="PS50011">
    <property type="entry name" value="PROTEIN_KINASE_DOM"/>
    <property type="match status" value="1"/>
</dbReference>
<dbReference type="EMBL" id="CACRXK020005560">
    <property type="protein sequence ID" value="CAB4006635.1"/>
    <property type="molecule type" value="Genomic_DNA"/>
</dbReference>
<accession>A0A6S7HKZ5</accession>
<evidence type="ECO:0000313" key="3">
    <source>
        <dbReference type="Proteomes" id="UP001152795"/>
    </source>
</evidence>
<name>A0A6S7HKZ5_PARCT</name>
<dbReference type="GO" id="GO:1990604">
    <property type="term" value="C:IRE1-TRAF2-ASK1 complex"/>
    <property type="evidence" value="ECO:0007669"/>
    <property type="project" value="TreeGrafter"/>
</dbReference>
<gene>
    <name evidence="2" type="ORF">PACLA_8A048758</name>
</gene>
<dbReference type="InterPro" id="IPR011009">
    <property type="entry name" value="Kinase-like_dom_sf"/>
</dbReference>
<dbReference type="SUPFAM" id="SSF56112">
    <property type="entry name" value="Protein kinase-like (PK-like)"/>
    <property type="match status" value="1"/>
</dbReference>
<keyword evidence="1" id="KW-0067">ATP-binding</keyword>
<reference evidence="2" key="1">
    <citation type="submission" date="2020-04" db="EMBL/GenBank/DDBJ databases">
        <authorList>
            <person name="Alioto T."/>
            <person name="Alioto T."/>
            <person name="Gomez Garrido J."/>
        </authorList>
    </citation>
    <scope>NUCLEOTIDE SEQUENCE</scope>
    <source>
        <strain evidence="2">A484AB</strain>
    </source>
</reference>
<keyword evidence="3" id="KW-1185">Reference proteome</keyword>
<dbReference type="GO" id="GO:0036498">
    <property type="term" value="P:IRE1-mediated unfolded protein response"/>
    <property type="evidence" value="ECO:0007669"/>
    <property type="project" value="TreeGrafter"/>
</dbReference>
<evidence type="ECO:0000313" key="2">
    <source>
        <dbReference type="EMBL" id="CAB4006635.1"/>
    </source>
</evidence>
<comment type="similarity">
    <text evidence="1">Belongs to the protein kinase superfamily.</text>
</comment>
<keyword evidence="1" id="KW-0547">Nucleotide-binding</keyword>
<dbReference type="PANTHER" id="PTHR13954">
    <property type="entry name" value="IRE1-RELATED"/>
    <property type="match status" value="1"/>
</dbReference>
<protein>
    <submittedName>
        <fullName evidence="2">Serine threonine- kinase endoribonuclease IRE1</fullName>
    </submittedName>
</protein>
<sequence length="301" mass="34331">MASRDLELRKSFKHRKKIQILEALEEEHLTKVGPPLKNFAEDKRFFLGSGSFGTCVYAGILEDGSEVAVKRMVIQVCEDAAENEKKILSLIETKKSPFIVSYRNFVKDNRFMYLIVDLCEETLDEHVHSQNIQHLRIHGRRMIREMLTGLKFLHDQGILHRDLKPSNILVDVDGHLKLADFGISRVLNEDETTVRTDAKGTEGWMAVEVIQTIGQVEKGRFKRKSDIQSAGMIAFFILTTGGHPFGSTKYERMTNIVAGNPVNLLTLDDPDGRQFVSRLISHRVYDRPYALEALLLPFMDE</sequence>
<dbReference type="GO" id="GO:0004521">
    <property type="term" value="F:RNA endonuclease activity"/>
    <property type="evidence" value="ECO:0007669"/>
    <property type="project" value="InterPro"/>
</dbReference>
<dbReference type="PANTHER" id="PTHR13954:SF28">
    <property type="match status" value="1"/>
</dbReference>
<proteinExistence type="inferred from homology"/>
<comment type="caution">
    <text evidence="2">The sequence shown here is derived from an EMBL/GenBank/DDBJ whole genome shotgun (WGS) entry which is preliminary data.</text>
</comment>
<keyword evidence="2" id="KW-0418">Kinase</keyword>
<dbReference type="InterPro" id="IPR008271">
    <property type="entry name" value="Ser/Thr_kinase_AS"/>
</dbReference>
<dbReference type="GO" id="GO:0070059">
    <property type="term" value="P:intrinsic apoptotic signaling pathway in response to endoplasmic reticulum stress"/>
    <property type="evidence" value="ECO:0007669"/>
    <property type="project" value="TreeGrafter"/>
</dbReference>
<keyword evidence="2" id="KW-0808">Transferase</keyword>
<dbReference type="Pfam" id="PF00069">
    <property type="entry name" value="Pkinase"/>
    <property type="match status" value="1"/>
</dbReference>
<dbReference type="Gene3D" id="1.10.510.10">
    <property type="entry name" value="Transferase(Phosphotransferase) domain 1"/>
    <property type="match status" value="1"/>
</dbReference>
<dbReference type="InterPro" id="IPR017441">
    <property type="entry name" value="Protein_kinase_ATP_BS"/>
</dbReference>
<dbReference type="SMART" id="SM00220">
    <property type="entry name" value="S_TKc"/>
    <property type="match status" value="1"/>
</dbReference>
<dbReference type="InterPro" id="IPR000719">
    <property type="entry name" value="Prot_kinase_dom"/>
</dbReference>
<dbReference type="OrthoDB" id="63989at2759"/>
<dbReference type="Gene3D" id="3.30.200.20">
    <property type="entry name" value="Phosphorylase Kinase, domain 1"/>
    <property type="match status" value="1"/>
</dbReference>
<dbReference type="GO" id="GO:0051082">
    <property type="term" value="F:unfolded protein binding"/>
    <property type="evidence" value="ECO:0007669"/>
    <property type="project" value="TreeGrafter"/>
</dbReference>
<dbReference type="AlphaFoldDB" id="A0A6S7HKZ5"/>
<evidence type="ECO:0000256" key="1">
    <source>
        <dbReference type="RuleBase" id="RU000304"/>
    </source>
</evidence>
<dbReference type="PROSITE" id="PS00107">
    <property type="entry name" value="PROTEIN_KINASE_ATP"/>
    <property type="match status" value="1"/>
</dbReference>